<comment type="caution">
    <text evidence="7">The sequence shown here is derived from an EMBL/GenBank/DDBJ whole genome shotgun (WGS) entry which is preliminary data.</text>
</comment>
<dbReference type="Pfam" id="PF06325">
    <property type="entry name" value="PrmA"/>
    <property type="match status" value="1"/>
</dbReference>
<evidence type="ECO:0000256" key="5">
    <source>
        <dbReference type="ARBA" id="ARBA00022691"/>
    </source>
</evidence>
<dbReference type="Proteomes" id="UP000266389">
    <property type="component" value="Unassembled WGS sequence"/>
</dbReference>
<feature type="binding site" evidence="6">
    <location>
        <position position="177"/>
    </location>
    <ligand>
        <name>S-adenosyl-L-methionine</name>
        <dbReference type="ChEBI" id="CHEBI:59789"/>
    </ligand>
</feature>
<evidence type="ECO:0000256" key="2">
    <source>
        <dbReference type="ARBA" id="ARBA00022490"/>
    </source>
</evidence>
<sequence length="297" mass="33819">MEKSDYVEISLPIGAEHFDLAIGLLRQIGYESFWEDGDTLRAYLPCAAWSPDQEDATRAALAQILLTPPTLQVTLLPTRNWNAEWEATLRPIQVSPRIIIVPSRYKTWAHSHHQIAIEINPKMSFGTGYHETTRLMIRLLEQVLSPHDHVLDIGTGTGILAIVARKLGNLNPILALDNDTWSIENAKENIALNHCHDIEVKLLDAQRDLPAVLPMAPWSLILANLHRNLLEHILPLLRQHAPQAQILLSGILKYDESWLRNLTCQLQYRIDLLTKENEWLCAFIKPFGTLNYTMKTE</sequence>
<comment type="catalytic activity">
    <reaction evidence="6">
        <text>L-lysyl-[protein] + 3 S-adenosyl-L-methionine = N(6),N(6),N(6)-trimethyl-L-lysyl-[protein] + 3 S-adenosyl-L-homocysteine + 3 H(+)</text>
        <dbReference type="Rhea" id="RHEA:54192"/>
        <dbReference type="Rhea" id="RHEA-COMP:9752"/>
        <dbReference type="Rhea" id="RHEA-COMP:13826"/>
        <dbReference type="ChEBI" id="CHEBI:15378"/>
        <dbReference type="ChEBI" id="CHEBI:29969"/>
        <dbReference type="ChEBI" id="CHEBI:57856"/>
        <dbReference type="ChEBI" id="CHEBI:59789"/>
        <dbReference type="ChEBI" id="CHEBI:61961"/>
    </reaction>
</comment>
<feature type="binding site" evidence="6">
    <location>
        <position position="154"/>
    </location>
    <ligand>
        <name>S-adenosyl-L-methionine</name>
        <dbReference type="ChEBI" id="CHEBI:59789"/>
    </ligand>
</feature>
<dbReference type="Gene3D" id="3.40.50.150">
    <property type="entry name" value="Vaccinia Virus protein VP39"/>
    <property type="match status" value="1"/>
</dbReference>
<dbReference type="AlphaFoldDB" id="A0A395LY27"/>
<keyword evidence="7" id="KW-0689">Ribosomal protein</keyword>
<dbReference type="GO" id="GO:0008276">
    <property type="term" value="F:protein methyltransferase activity"/>
    <property type="evidence" value="ECO:0007669"/>
    <property type="project" value="UniProtKB-UniRule"/>
</dbReference>
<accession>A0A395LY27</accession>
<evidence type="ECO:0000256" key="4">
    <source>
        <dbReference type="ARBA" id="ARBA00022679"/>
    </source>
</evidence>
<protein>
    <recommendedName>
        <fullName evidence="6">Ribosomal protein L11 methyltransferase</fullName>
        <shortName evidence="6">L11 Mtase</shortName>
        <ecNumber evidence="6">2.1.1.-</ecNumber>
    </recommendedName>
</protein>
<keyword evidence="4 6" id="KW-0808">Transferase</keyword>
<keyword evidence="7" id="KW-0687">Ribonucleoprotein</keyword>
<reference evidence="7 8" key="1">
    <citation type="journal article" date="2011" name="ISME J.">
        <title>Community ecology of hot spring cyanobacterial mats: predominant populations and their functional potential.</title>
        <authorList>
            <person name="Klatt C.G."/>
            <person name="Wood J.M."/>
            <person name="Rusch D.B."/>
            <person name="Bateson M.M."/>
            <person name="Hamamura N."/>
            <person name="Heidelberg J.F."/>
            <person name="Grossman A.R."/>
            <person name="Bhaya D."/>
            <person name="Cohan F.M."/>
            <person name="Kuhl M."/>
            <person name="Bryant D.A."/>
            <person name="Ward D.M."/>
        </authorList>
    </citation>
    <scope>NUCLEOTIDE SEQUENCE [LARGE SCALE GENOMIC DNA]</scope>
    <source>
        <strain evidence="7">OS</strain>
    </source>
</reference>
<dbReference type="PANTHER" id="PTHR43648">
    <property type="entry name" value="ELECTRON TRANSFER FLAVOPROTEIN BETA SUBUNIT LYSINE METHYLTRANSFERASE"/>
    <property type="match status" value="1"/>
</dbReference>
<organism evidence="7 8">
    <name type="scientific">Candidatus Thermochlorobacter aerophilus</name>
    <dbReference type="NCBI Taxonomy" id="1868324"/>
    <lineage>
        <taxon>Bacteria</taxon>
        <taxon>Pseudomonadati</taxon>
        <taxon>Chlorobiota</taxon>
        <taxon>Chlorobiia</taxon>
        <taxon>Chlorobiales</taxon>
        <taxon>Candidatus Thermochlorobacteriaceae</taxon>
        <taxon>Candidatus Thermochlorobacter</taxon>
    </lineage>
</organism>
<keyword evidence="2 6" id="KW-0963">Cytoplasm</keyword>
<comment type="similarity">
    <text evidence="1 6">Belongs to the methyltransferase superfamily. PrmA family.</text>
</comment>
<evidence type="ECO:0000256" key="3">
    <source>
        <dbReference type="ARBA" id="ARBA00022603"/>
    </source>
</evidence>
<evidence type="ECO:0000256" key="1">
    <source>
        <dbReference type="ARBA" id="ARBA00009741"/>
    </source>
</evidence>
<dbReference type="HAMAP" id="MF_00735">
    <property type="entry name" value="Methyltr_PrmA"/>
    <property type="match status" value="1"/>
</dbReference>
<dbReference type="InterPro" id="IPR050078">
    <property type="entry name" value="Ribosomal_L11_MeTrfase_PrmA"/>
</dbReference>
<dbReference type="EMBL" id="PHFL01000065">
    <property type="protein sequence ID" value="RFM23460.1"/>
    <property type="molecule type" value="Genomic_DNA"/>
</dbReference>
<comment type="subcellular location">
    <subcellularLocation>
        <location evidence="6">Cytoplasm</location>
    </subcellularLocation>
</comment>
<name>A0A395LY27_9BACT</name>
<dbReference type="GO" id="GO:0005737">
    <property type="term" value="C:cytoplasm"/>
    <property type="evidence" value="ECO:0007669"/>
    <property type="project" value="UniProtKB-SubCell"/>
</dbReference>
<proteinExistence type="inferred from homology"/>
<dbReference type="CDD" id="cd02440">
    <property type="entry name" value="AdoMet_MTases"/>
    <property type="match status" value="1"/>
</dbReference>
<dbReference type="NCBIfam" id="NF001785">
    <property type="entry name" value="PRK00517.2-2"/>
    <property type="match status" value="1"/>
</dbReference>
<comment type="function">
    <text evidence="6">Methylates ribosomal protein L11.</text>
</comment>
<dbReference type="GO" id="GO:0005840">
    <property type="term" value="C:ribosome"/>
    <property type="evidence" value="ECO:0007669"/>
    <property type="project" value="UniProtKB-KW"/>
</dbReference>
<dbReference type="InterPro" id="IPR004498">
    <property type="entry name" value="Ribosomal_PrmA_MeTrfase"/>
</dbReference>
<dbReference type="GO" id="GO:0032259">
    <property type="term" value="P:methylation"/>
    <property type="evidence" value="ECO:0007669"/>
    <property type="project" value="UniProtKB-KW"/>
</dbReference>
<keyword evidence="5 6" id="KW-0949">S-adenosyl-L-methionine</keyword>
<keyword evidence="3 6" id="KW-0489">Methyltransferase</keyword>
<dbReference type="PANTHER" id="PTHR43648:SF1">
    <property type="entry name" value="ELECTRON TRANSFER FLAVOPROTEIN BETA SUBUNIT LYSINE METHYLTRANSFERASE"/>
    <property type="match status" value="1"/>
</dbReference>
<dbReference type="EC" id="2.1.1.-" evidence="6"/>
<dbReference type="SUPFAM" id="SSF53335">
    <property type="entry name" value="S-adenosyl-L-methionine-dependent methyltransferases"/>
    <property type="match status" value="1"/>
</dbReference>
<feature type="binding site" evidence="6">
    <location>
        <position position="224"/>
    </location>
    <ligand>
        <name>S-adenosyl-L-methionine</name>
        <dbReference type="ChEBI" id="CHEBI:59789"/>
    </ligand>
</feature>
<feature type="binding site" evidence="6">
    <location>
        <position position="133"/>
    </location>
    <ligand>
        <name>S-adenosyl-L-methionine</name>
        <dbReference type="ChEBI" id="CHEBI:59789"/>
    </ligand>
</feature>
<evidence type="ECO:0000313" key="7">
    <source>
        <dbReference type="EMBL" id="RFM23460.1"/>
    </source>
</evidence>
<evidence type="ECO:0000313" key="8">
    <source>
        <dbReference type="Proteomes" id="UP000266389"/>
    </source>
</evidence>
<gene>
    <name evidence="6" type="primary">prmA</name>
    <name evidence="7" type="ORF">D0433_11045</name>
</gene>
<evidence type="ECO:0000256" key="6">
    <source>
        <dbReference type="HAMAP-Rule" id="MF_00735"/>
    </source>
</evidence>
<dbReference type="InterPro" id="IPR029063">
    <property type="entry name" value="SAM-dependent_MTases_sf"/>
</dbReference>